<comment type="caution">
    <text evidence="1">The sequence shown here is derived from an EMBL/GenBank/DDBJ whole genome shotgun (WGS) entry which is preliminary data.</text>
</comment>
<dbReference type="OrthoDB" id="9757917at2"/>
<gene>
    <name evidence="1" type="ORF">CHU93_01060</name>
</gene>
<dbReference type="Pfam" id="PF04465">
    <property type="entry name" value="DUF499"/>
    <property type="match status" value="1"/>
</dbReference>
<protein>
    <submittedName>
        <fullName evidence="1">Uncharacterized protein</fullName>
    </submittedName>
</protein>
<dbReference type="NCBIfam" id="NF042962">
    <property type="entry name" value="DUF499_antiphage"/>
    <property type="match status" value="1"/>
</dbReference>
<organism evidence="1 2">
    <name type="scientific">Sandarakinorhabdus cyanobacteriorum</name>
    <dbReference type="NCBI Taxonomy" id="1981098"/>
    <lineage>
        <taxon>Bacteria</taxon>
        <taxon>Pseudomonadati</taxon>
        <taxon>Pseudomonadota</taxon>
        <taxon>Alphaproteobacteria</taxon>
        <taxon>Sphingomonadales</taxon>
        <taxon>Sphingosinicellaceae</taxon>
        <taxon>Sandarakinorhabdus</taxon>
    </lineage>
</organism>
<dbReference type="InterPro" id="IPR007555">
    <property type="entry name" value="DUF499"/>
</dbReference>
<dbReference type="Proteomes" id="UP000216991">
    <property type="component" value="Unassembled WGS sequence"/>
</dbReference>
<name>A0A255Z4F7_9SPHN</name>
<evidence type="ECO:0000313" key="1">
    <source>
        <dbReference type="EMBL" id="OYQ36346.1"/>
    </source>
</evidence>
<dbReference type="RefSeq" id="WP_094472367.1">
    <property type="nucleotide sequence ID" value="NZ_NOXT01000047.1"/>
</dbReference>
<evidence type="ECO:0000313" key="2">
    <source>
        <dbReference type="Proteomes" id="UP000216991"/>
    </source>
</evidence>
<dbReference type="EMBL" id="NOXT01000047">
    <property type="protein sequence ID" value="OYQ36346.1"/>
    <property type="molecule type" value="Genomic_DNA"/>
</dbReference>
<accession>A0A255Z4F7</accession>
<reference evidence="1 2" key="1">
    <citation type="submission" date="2017-07" db="EMBL/GenBank/DDBJ databases">
        <title>Sandarakinorhabdus cyanobacteriorum sp. nov., a novel bacterium isolated from cyanobacterial aggregates in a eutrophic lake.</title>
        <authorList>
            <person name="Cai H."/>
        </authorList>
    </citation>
    <scope>NUCLEOTIDE SEQUENCE [LARGE SCALE GENOMIC DNA]</scope>
    <source>
        <strain evidence="1 2">TH057</strain>
    </source>
</reference>
<keyword evidence="2" id="KW-1185">Reference proteome</keyword>
<dbReference type="AlphaFoldDB" id="A0A255Z4F7"/>
<proteinExistence type="predicted"/>
<sequence>MSSGYNIPLVTSICDISPDVFSMSRSEQVEHLSSISDADISTARAFYARNHVTSGMSEFLRGALRRLSGQSQQAVFELRQAMGGGKTHNMIALGLLARFPELKDQLPDAITAGMGDEPAVIATVNGRDVQNFIWGDIAEQLGQAEAFRDHWVNGPKEMNEGDWIRLIGDRPTLIMLDELPPYLAMAHTKTIGQGTLLDLLKYSIANLFSAAMKLKRCVVVVASLDAAYDEARRILGGQLADLQKETSRGAKSITPVDLNTGEIYDILRKRLFTRLPDPDGAEVDRVAQAYLATYQEAIRGRALAKSAEQMADEIVASYPFHPSYKDILSLFKENEKFRQTRGLIQFTANLMRGVWGGKVQEEVFLIGAQFLDFSDQETRDQVKEIERSLESALASDVYDTDGSAHAQGIDGDRNDRAASQVATLLFISSLSDNTDGIRGLPRETVVEYLVSPGQEPTRFIEAFDQLRDRCWYLHNRDGDRWYFSDIANVRKQIEDKVGKIPQDRVDEEMRRRLTDIFRPVNKLAYSELVVLPRVDDVNLSPSKRTCLVLSPDAKSPPAAAARFFDDVVYKNAFCVVAGDGSKMASAEDSVRRLLAIAAVKTIVADTPRHQREIEAEQETTEIGFNSTVKSLFNAVWYPQTKELKSARIDLGHFQERGVIQGEKAVEAALAGGGAKKLVELDPEKMDGLIQRCEDQLIPENQSRTRWSDVLERAASNPRWIWLPPKGMEEIKAAALAEGRWVEENGYVDKSPPPPQPLVRVTRIGGDETTGESELELAVSNAGRAPEVLVALTREGLEAGEIITDRTFRTTEVELWFQARNPETGEVSEPYRWAGSITITHERRDNAGMWQVTLAARPEAELRWNTSGINPKDGAVYDGGAIEIDGRQKTTLYVYAVKGGVSAQRTFTFDAVGAQRTINNERPAKAKRDFQFATKGEVLRVVRAAKGKESVRFHGVSVTVGEGERSLRVRSGGDVALSGADIETMIEGLRGALGQADAEVQLRFREADFPDGYALKDFATQVGIDIPVEDVEQEG</sequence>